<feature type="domain" description="Fibronectin type-III" evidence="8">
    <location>
        <begin position="733"/>
        <end position="829"/>
    </location>
</feature>
<dbReference type="SUPFAM" id="SSF56436">
    <property type="entry name" value="C-type lectin-like"/>
    <property type="match status" value="1"/>
</dbReference>
<keyword evidence="3" id="KW-0677">Repeat</keyword>
<dbReference type="Proteomes" id="UP000886998">
    <property type="component" value="Unassembled WGS sequence"/>
</dbReference>
<dbReference type="SUPFAM" id="SSF81321">
    <property type="entry name" value="Family A G protein-coupled receptor-like"/>
    <property type="match status" value="1"/>
</dbReference>
<evidence type="ECO:0000259" key="7">
    <source>
        <dbReference type="PROSITE" id="PS50261"/>
    </source>
</evidence>
<dbReference type="PROSITE" id="PS50261">
    <property type="entry name" value="G_PROTEIN_RECEP_F2_4"/>
    <property type="match status" value="1"/>
</dbReference>
<comment type="subcellular location">
    <subcellularLocation>
        <location evidence="1">Membrane</location>
        <topology evidence="1">Multi-pass membrane protein</topology>
    </subcellularLocation>
</comment>
<evidence type="ECO:0000256" key="2">
    <source>
        <dbReference type="ARBA" id="ARBA00022692"/>
    </source>
</evidence>
<feature type="transmembrane region" description="Helical" evidence="6">
    <location>
        <begin position="954"/>
        <end position="977"/>
    </location>
</feature>
<evidence type="ECO:0000256" key="6">
    <source>
        <dbReference type="SAM" id="Phobius"/>
    </source>
</evidence>
<sequence length="1172" mass="130758">MQWSDGNAVNYWFKTKDSGVFTGKESCCWAFKKMGKLTFPCGECSGKLPHVCKYQFTDIMAPPSSLSIVSQKWDSFEVGWKGPDQGWFPTLYKAKVCRKERTSDCPDQDLLSDRRSFEAEDLSEFTEYDVTIEGILEPLAFTTSAKISVFTYPKTPFRFTISSNGEMSVATPMLVAMGKPEAKLTATIFRESEEIMTVQGNVEKVILDKLIPEESYELLVQDQDSEWEHRIPFEAVSACASSDVGVGDICLRLVKTEQGFASAKSKCASTAISEAVTDSISLIVPELDKDVQEAIQKLESNSDFWLDYSTQEEQASPQYILDCIELDWKDIHDSPLLVSDFVKVKGFTDLLMMKTAQQKKVLCVLGMGSHRRVLCPPTAATKCYPLFVLTELKYHIIFKNSYYKTSANAIWCIPANLGKVTDLNPSFIGNTSLQVQWTRPPDVKWDIRRYLVEWRSAETENAQQYSQVLEDKTQITLEDLEIGTEYEVTVTPLGKKGMKGDSEKLLVSTLDPRPKLTITVEPNGVVKVSSDILLAKGRGKEKVDLAVFQIEPVTLVKRTMWVLEGLAQEVNITSLEPGGEYWIEMTPREGRFFNYSGSFKAYPSCEKGQIQEGLVCVWAAQESKNPREAIEVCRNNQGELLDYETQKELTPSAKALLASYVKTQFWMDLSDSDTSAALIDGTSGTCASAKNTAIMCCTFEVTAEGELDDLKCTCCDEPRPFACKTQVRVDLGNIGDITVEDVTSSSLTLVWSMASSTKWQQPSYLVEWESTDENRKKREADNQLIVKDSGITIADLKPDTSYRVSVTPYTDTTQIGGSPKEITVSTKEEVTVAGLADVSCTENILKITCCTIVIVGTICTVFVLIATRMFYIDCLAQIFSELAILGAYICILVSSAQSYSIDNECVRAHETLCVAVSALIQFFFQSAFLFLMLESLLLCTALKDYLPTFCAPRSPITLMIIGFGIPAIMNIVLAAIASDEYSDGNDKYRYPICWLYLHGRAMLPSVLPVIIFGVLALFLLMSLFDADEPKSTLTPTQALRGRVFLKTRWACFAILALLSVSYSTGMVGANDRKPTLNYIFVGFSIALGVLMPLLRIRCDDQIREQLKRGLFVSMRDDLGGIRVTPAPEGYEPNPLLKMAEFDNPKYRKKQLANLTYKNNGESLVDSDVVWHR</sequence>
<keyword evidence="2 6" id="KW-0812">Transmembrane</keyword>
<feature type="transmembrane region" description="Helical" evidence="6">
    <location>
        <begin position="1049"/>
        <end position="1069"/>
    </location>
</feature>
<organism evidence="9 10">
    <name type="scientific">Trichonephila inaurata madagascariensis</name>
    <dbReference type="NCBI Taxonomy" id="2747483"/>
    <lineage>
        <taxon>Eukaryota</taxon>
        <taxon>Metazoa</taxon>
        <taxon>Ecdysozoa</taxon>
        <taxon>Arthropoda</taxon>
        <taxon>Chelicerata</taxon>
        <taxon>Arachnida</taxon>
        <taxon>Araneae</taxon>
        <taxon>Araneomorphae</taxon>
        <taxon>Entelegynae</taxon>
        <taxon>Araneoidea</taxon>
        <taxon>Nephilidae</taxon>
        <taxon>Trichonephila</taxon>
        <taxon>Trichonephila inaurata</taxon>
    </lineage>
</organism>
<feature type="domain" description="Fibronectin type-III" evidence="8">
    <location>
        <begin position="413"/>
        <end position="512"/>
    </location>
</feature>
<feature type="transmembrane region" description="Helical" evidence="6">
    <location>
        <begin position="919"/>
        <end position="942"/>
    </location>
</feature>
<feature type="transmembrane region" description="Helical" evidence="6">
    <location>
        <begin position="1075"/>
        <end position="1094"/>
    </location>
</feature>
<feature type="transmembrane region" description="Helical" evidence="6">
    <location>
        <begin position="1005"/>
        <end position="1024"/>
    </location>
</feature>
<evidence type="ECO:0000259" key="8">
    <source>
        <dbReference type="PROSITE" id="PS50853"/>
    </source>
</evidence>
<name>A0A8X6YJK4_9ARAC</name>
<dbReference type="InterPro" id="IPR050991">
    <property type="entry name" value="ECM_Regulatory_Proteins"/>
</dbReference>
<feature type="domain" description="Fibronectin type-III" evidence="8">
    <location>
        <begin position="62"/>
        <end position="155"/>
    </location>
</feature>
<evidence type="ECO:0000256" key="1">
    <source>
        <dbReference type="ARBA" id="ARBA00004141"/>
    </source>
</evidence>
<dbReference type="Gene3D" id="2.60.40.10">
    <property type="entry name" value="Immunoglobulins"/>
    <property type="match status" value="2"/>
</dbReference>
<dbReference type="SUPFAM" id="SSF49265">
    <property type="entry name" value="Fibronectin type III"/>
    <property type="match status" value="3"/>
</dbReference>
<accession>A0A8X6YJK4</accession>
<dbReference type="InterPro" id="IPR016186">
    <property type="entry name" value="C-type_lectin-like/link_sf"/>
</dbReference>
<evidence type="ECO:0000256" key="4">
    <source>
        <dbReference type="ARBA" id="ARBA00022989"/>
    </source>
</evidence>
<dbReference type="OrthoDB" id="6436784at2759"/>
<protein>
    <submittedName>
        <fullName evidence="9">Fibronectin type-III domain-containing protein</fullName>
    </submittedName>
</protein>
<dbReference type="CDD" id="cd00063">
    <property type="entry name" value="FN3"/>
    <property type="match status" value="3"/>
</dbReference>
<dbReference type="InterPro" id="IPR000832">
    <property type="entry name" value="GPCR_2_secretin-like"/>
</dbReference>
<dbReference type="InterPro" id="IPR016187">
    <property type="entry name" value="CTDL_fold"/>
</dbReference>
<feature type="transmembrane region" description="Helical" evidence="6">
    <location>
        <begin position="878"/>
        <end position="899"/>
    </location>
</feature>
<evidence type="ECO:0000313" key="9">
    <source>
        <dbReference type="EMBL" id="GFY72699.1"/>
    </source>
</evidence>
<dbReference type="Gene3D" id="3.10.100.10">
    <property type="entry name" value="Mannose-Binding Protein A, subunit A"/>
    <property type="match status" value="1"/>
</dbReference>
<keyword evidence="4 6" id="KW-1133">Transmembrane helix</keyword>
<dbReference type="GO" id="GO:0004930">
    <property type="term" value="F:G protein-coupled receptor activity"/>
    <property type="evidence" value="ECO:0007669"/>
    <property type="project" value="InterPro"/>
</dbReference>
<dbReference type="GO" id="GO:0007166">
    <property type="term" value="P:cell surface receptor signaling pathway"/>
    <property type="evidence" value="ECO:0007669"/>
    <property type="project" value="InterPro"/>
</dbReference>
<dbReference type="Gene3D" id="1.20.1070.10">
    <property type="entry name" value="Rhodopsin 7-helix transmembrane proteins"/>
    <property type="match status" value="1"/>
</dbReference>
<keyword evidence="10" id="KW-1185">Reference proteome</keyword>
<feature type="transmembrane region" description="Helical" evidence="6">
    <location>
        <begin position="844"/>
        <end position="866"/>
    </location>
</feature>
<evidence type="ECO:0000313" key="10">
    <source>
        <dbReference type="Proteomes" id="UP000886998"/>
    </source>
</evidence>
<gene>
    <name evidence="9" type="primary">NCL1_32309</name>
    <name evidence="9" type="ORF">TNIN_262181</name>
</gene>
<dbReference type="PANTHER" id="PTHR46708:SF2">
    <property type="entry name" value="FIBRONECTIN TYPE-III DOMAIN-CONTAINING PROTEIN"/>
    <property type="match status" value="1"/>
</dbReference>
<comment type="caution">
    <text evidence="9">The sequence shown here is derived from an EMBL/GenBank/DDBJ whole genome shotgun (WGS) entry which is preliminary data.</text>
</comment>
<dbReference type="Pfam" id="PF00041">
    <property type="entry name" value="fn3"/>
    <property type="match status" value="2"/>
</dbReference>
<evidence type="ECO:0000256" key="3">
    <source>
        <dbReference type="ARBA" id="ARBA00022737"/>
    </source>
</evidence>
<dbReference type="AlphaFoldDB" id="A0A8X6YJK4"/>
<reference evidence="9" key="1">
    <citation type="submission" date="2020-08" db="EMBL/GenBank/DDBJ databases">
        <title>Multicomponent nature underlies the extraordinary mechanical properties of spider dragline silk.</title>
        <authorList>
            <person name="Kono N."/>
            <person name="Nakamura H."/>
            <person name="Mori M."/>
            <person name="Yoshida Y."/>
            <person name="Ohtoshi R."/>
            <person name="Malay A.D."/>
            <person name="Moran D.A.P."/>
            <person name="Tomita M."/>
            <person name="Numata K."/>
            <person name="Arakawa K."/>
        </authorList>
    </citation>
    <scope>NUCLEOTIDE SEQUENCE</scope>
</reference>
<feature type="domain" description="G-protein coupled receptors family 2 profile 2" evidence="7">
    <location>
        <begin position="842"/>
        <end position="1099"/>
    </location>
</feature>
<dbReference type="PANTHER" id="PTHR46708">
    <property type="entry name" value="TENASCIN"/>
    <property type="match status" value="1"/>
</dbReference>
<dbReference type="EMBL" id="BMAV01019611">
    <property type="protein sequence ID" value="GFY72699.1"/>
    <property type="molecule type" value="Genomic_DNA"/>
</dbReference>
<dbReference type="Pfam" id="PF00002">
    <property type="entry name" value="7tm_2"/>
    <property type="match status" value="1"/>
</dbReference>
<dbReference type="PROSITE" id="PS50853">
    <property type="entry name" value="FN3"/>
    <property type="match status" value="3"/>
</dbReference>
<dbReference type="InterPro" id="IPR003961">
    <property type="entry name" value="FN3_dom"/>
</dbReference>
<dbReference type="InterPro" id="IPR017981">
    <property type="entry name" value="GPCR_2-like_7TM"/>
</dbReference>
<dbReference type="SMART" id="SM00060">
    <property type="entry name" value="FN3"/>
    <property type="match status" value="3"/>
</dbReference>
<proteinExistence type="predicted"/>
<dbReference type="InterPro" id="IPR036116">
    <property type="entry name" value="FN3_sf"/>
</dbReference>
<dbReference type="InterPro" id="IPR013783">
    <property type="entry name" value="Ig-like_fold"/>
</dbReference>
<dbReference type="GO" id="GO:0016020">
    <property type="term" value="C:membrane"/>
    <property type="evidence" value="ECO:0007669"/>
    <property type="project" value="UniProtKB-SubCell"/>
</dbReference>
<keyword evidence="5 6" id="KW-0472">Membrane</keyword>
<evidence type="ECO:0000256" key="5">
    <source>
        <dbReference type="ARBA" id="ARBA00023136"/>
    </source>
</evidence>